<reference evidence="2 3" key="2">
    <citation type="submission" date="2024-05" db="EMBL/GenBank/DDBJ databases">
        <authorList>
            <person name="Chen Y."/>
            <person name="Shah S."/>
            <person name="Dougan E. K."/>
            <person name="Thang M."/>
            <person name="Chan C."/>
        </authorList>
    </citation>
    <scope>NUCLEOTIDE SEQUENCE [LARGE SCALE GENOMIC DNA]</scope>
</reference>
<sequence length="170" mass="19028">MSTRMAGRSVAFDIVSGGSLYEAADAAICRSFTDPFPCGKVELIIAMDDPCSSMVFANFAQKAELHYKVCETRFEFREALKKARLEHPAKPLAIVLGEKAWLQEVQHTSEARSPYLIDATCCGVYKCGHEELTASAEFGAFKRAMLNCELYFTSAKHRRRPLKPCLKHWG</sequence>
<proteinExistence type="predicted"/>
<evidence type="ECO:0000313" key="1">
    <source>
        <dbReference type="EMBL" id="CAI4003397.1"/>
    </source>
</evidence>
<dbReference type="EMBL" id="CAMXCT020003257">
    <property type="protein sequence ID" value="CAL1156772.1"/>
    <property type="molecule type" value="Genomic_DNA"/>
</dbReference>
<gene>
    <name evidence="1" type="ORF">C1SCF055_LOCUS29269</name>
</gene>
<reference evidence="1" key="1">
    <citation type="submission" date="2022-10" db="EMBL/GenBank/DDBJ databases">
        <authorList>
            <person name="Chen Y."/>
            <person name="Dougan E. K."/>
            <person name="Chan C."/>
            <person name="Rhodes N."/>
            <person name="Thang M."/>
        </authorList>
    </citation>
    <scope>NUCLEOTIDE SEQUENCE</scope>
</reference>
<dbReference type="AlphaFoldDB" id="A0A9P1D2Z2"/>
<evidence type="ECO:0000313" key="2">
    <source>
        <dbReference type="EMBL" id="CAL4790709.1"/>
    </source>
</evidence>
<dbReference type="EMBL" id="CAMXCT030003257">
    <property type="protein sequence ID" value="CAL4790709.1"/>
    <property type="molecule type" value="Genomic_DNA"/>
</dbReference>
<organism evidence="1">
    <name type="scientific">Cladocopium goreaui</name>
    <dbReference type="NCBI Taxonomy" id="2562237"/>
    <lineage>
        <taxon>Eukaryota</taxon>
        <taxon>Sar</taxon>
        <taxon>Alveolata</taxon>
        <taxon>Dinophyceae</taxon>
        <taxon>Suessiales</taxon>
        <taxon>Symbiodiniaceae</taxon>
        <taxon>Cladocopium</taxon>
    </lineage>
</organism>
<comment type="caution">
    <text evidence="1">The sequence shown here is derived from an EMBL/GenBank/DDBJ whole genome shotgun (WGS) entry which is preliminary data.</text>
</comment>
<dbReference type="EMBL" id="CAMXCT010003257">
    <property type="protein sequence ID" value="CAI4003397.1"/>
    <property type="molecule type" value="Genomic_DNA"/>
</dbReference>
<protein>
    <submittedName>
        <fullName evidence="1">Uncharacterized protein</fullName>
    </submittedName>
</protein>
<accession>A0A9P1D2Z2</accession>
<keyword evidence="3" id="KW-1185">Reference proteome</keyword>
<evidence type="ECO:0000313" key="3">
    <source>
        <dbReference type="Proteomes" id="UP001152797"/>
    </source>
</evidence>
<name>A0A9P1D2Z2_9DINO</name>
<dbReference type="Proteomes" id="UP001152797">
    <property type="component" value="Unassembled WGS sequence"/>
</dbReference>